<dbReference type="EC" id="2.7.13.3" evidence="2"/>
<dbReference type="GO" id="GO:0000155">
    <property type="term" value="F:phosphorelay sensor kinase activity"/>
    <property type="evidence" value="ECO:0007669"/>
    <property type="project" value="InterPro"/>
</dbReference>
<dbReference type="Gene3D" id="3.30.565.10">
    <property type="entry name" value="Histidine kinase-like ATPase, C-terminal domain"/>
    <property type="match status" value="1"/>
</dbReference>
<keyword evidence="6" id="KW-0418">Kinase</keyword>
<dbReference type="InterPro" id="IPR003661">
    <property type="entry name" value="HisK_dim/P_dom"/>
</dbReference>
<evidence type="ECO:0000256" key="9">
    <source>
        <dbReference type="ARBA" id="ARBA00058004"/>
    </source>
</evidence>
<dbReference type="SUPFAM" id="SSF55785">
    <property type="entry name" value="PYP-like sensor domain (PAS domain)"/>
    <property type="match status" value="3"/>
</dbReference>
<dbReference type="CDD" id="cd16922">
    <property type="entry name" value="HATPase_EvgS-ArcB-TorS-like"/>
    <property type="match status" value="1"/>
</dbReference>
<keyword evidence="4" id="KW-0808">Transferase</keyword>
<dbReference type="InterPro" id="IPR000014">
    <property type="entry name" value="PAS"/>
</dbReference>
<evidence type="ECO:0000256" key="11">
    <source>
        <dbReference type="PROSITE-ProRule" id="PRU00169"/>
    </source>
</evidence>
<dbReference type="FunFam" id="3.30.565.10:FF:000010">
    <property type="entry name" value="Sensor histidine kinase RcsC"/>
    <property type="match status" value="1"/>
</dbReference>
<feature type="modified residue" description="4-aspartylphosphate" evidence="11">
    <location>
        <position position="834"/>
    </location>
</feature>
<dbReference type="InterPro" id="IPR001610">
    <property type="entry name" value="PAC"/>
</dbReference>
<dbReference type="InterPro" id="IPR000700">
    <property type="entry name" value="PAS-assoc_C"/>
</dbReference>
<dbReference type="Pfam" id="PF08447">
    <property type="entry name" value="PAS_3"/>
    <property type="match status" value="1"/>
</dbReference>
<feature type="domain" description="Response regulatory" evidence="13">
    <location>
        <begin position="4"/>
        <end position="123"/>
    </location>
</feature>
<dbReference type="Gene3D" id="3.30.450.20">
    <property type="entry name" value="PAS domain"/>
    <property type="match status" value="3"/>
</dbReference>
<dbReference type="Pfam" id="PF02518">
    <property type="entry name" value="HATPase_c"/>
    <property type="match status" value="1"/>
</dbReference>
<evidence type="ECO:0000256" key="7">
    <source>
        <dbReference type="ARBA" id="ARBA00023012"/>
    </source>
</evidence>
<keyword evidence="3 11" id="KW-0597">Phosphoprotein</keyword>
<dbReference type="PANTHER" id="PTHR43047">
    <property type="entry name" value="TWO-COMPONENT HISTIDINE PROTEIN KINASE"/>
    <property type="match status" value="1"/>
</dbReference>
<dbReference type="PRINTS" id="PR00344">
    <property type="entry name" value="BCTRLSENSOR"/>
</dbReference>
<dbReference type="SMART" id="SM00091">
    <property type="entry name" value="PAS"/>
    <property type="match status" value="2"/>
</dbReference>
<dbReference type="InterPro" id="IPR005467">
    <property type="entry name" value="His_kinase_dom"/>
</dbReference>
<dbReference type="OrthoDB" id="9810730at2"/>
<feature type="domain" description="PAS" evidence="14">
    <location>
        <begin position="401"/>
        <end position="471"/>
    </location>
</feature>
<evidence type="ECO:0000259" key="13">
    <source>
        <dbReference type="PROSITE" id="PS50110"/>
    </source>
</evidence>
<keyword evidence="8" id="KW-0843">Virulence</keyword>
<evidence type="ECO:0000259" key="14">
    <source>
        <dbReference type="PROSITE" id="PS50112"/>
    </source>
</evidence>
<dbReference type="Pfam" id="PF08448">
    <property type="entry name" value="PAS_4"/>
    <property type="match status" value="2"/>
</dbReference>
<dbReference type="CDD" id="cd00082">
    <property type="entry name" value="HisKA"/>
    <property type="match status" value="1"/>
</dbReference>
<evidence type="ECO:0000256" key="5">
    <source>
        <dbReference type="ARBA" id="ARBA00022729"/>
    </source>
</evidence>
<dbReference type="InterPro" id="IPR013655">
    <property type="entry name" value="PAS_fold_3"/>
</dbReference>
<evidence type="ECO:0000256" key="3">
    <source>
        <dbReference type="ARBA" id="ARBA00022553"/>
    </source>
</evidence>
<dbReference type="InterPro" id="IPR035965">
    <property type="entry name" value="PAS-like_dom_sf"/>
</dbReference>
<dbReference type="CDD" id="cd00130">
    <property type="entry name" value="PAS"/>
    <property type="match status" value="3"/>
</dbReference>
<dbReference type="RefSeq" id="WP_133179832.1">
    <property type="nucleotide sequence ID" value="NZ_SMOD01000002.1"/>
</dbReference>
<dbReference type="InterPro" id="IPR001789">
    <property type="entry name" value="Sig_transdc_resp-reg_receiver"/>
</dbReference>
<dbReference type="Pfam" id="PF00072">
    <property type="entry name" value="Response_reg"/>
    <property type="match status" value="2"/>
</dbReference>
<dbReference type="Proteomes" id="UP000295606">
    <property type="component" value="Unassembled WGS sequence"/>
</dbReference>
<evidence type="ECO:0000313" key="17">
    <source>
        <dbReference type="Proteomes" id="UP000295606"/>
    </source>
</evidence>
<dbReference type="AlphaFoldDB" id="A0A4R5LKE9"/>
<dbReference type="CDD" id="cd17534">
    <property type="entry name" value="REC_DC-like"/>
    <property type="match status" value="1"/>
</dbReference>
<dbReference type="SMART" id="SM00086">
    <property type="entry name" value="PAC"/>
    <property type="match status" value="3"/>
</dbReference>
<feature type="domain" description="PAS" evidence="14">
    <location>
        <begin position="135"/>
        <end position="208"/>
    </location>
</feature>
<dbReference type="InterPro" id="IPR013656">
    <property type="entry name" value="PAS_4"/>
</dbReference>
<dbReference type="InterPro" id="IPR036097">
    <property type="entry name" value="HisK_dim/P_sf"/>
</dbReference>
<evidence type="ECO:0000313" key="16">
    <source>
        <dbReference type="EMBL" id="TDG10218.1"/>
    </source>
</evidence>
<evidence type="ECO:0000259" key="12">
    <source>
        <dbReference type="PROSITE" id="PS50109"/>
    </source>
</evidence>
<reference evidence="16 17" key="1">
    <citation type="submission" date="2019-03" db="EMBL/GenBank/DDBJ databases">
        <title>Paraburkholderia sp. isolated from native Mimosa gymnas in Guartela State Park, Brazil.</title>
        <authorList>
            <person name="Paulitsch F."/>
            <person name="Hungria M."/>
            <person name="Delamuta J.R.M."/>
            <person name="Ribeiro R.A."/>
            <person name="Dall'Agnol R."/>
            <person name="Silva J.S.B."/>
        </authorList>
    </citation>
    <scope>NUCLEOTIDE SEQUENCE [LARGE SCALE GENOMIC DNA]</scope>
    <source>
        <strain evidence="16 17">CNPSo 3008</strain>
    </source>
</reference>
<organism evidence="16 17">
    <name type="scientific">Paraburkholderia guartelaensis</name>
    <dbReference type="NCBI Taxonomy" id="2546446"/>
    <lineage>
        <taxon>Bacteria</taxon>
        <taxon>Pseudomonadati</taxon>
        <taxon>Pseudomonadota</taxon>
        <taxon>Betaproteobacteria</taxon>
        <taxon>Burkholderiales</taxon>
        <taxon>Burkholderiaceae</taxon>
        <taxon>Paraburkholderia</taxon>
    </lineage>
</organism>
<evidence type="ECO:0000256" key="10">
    <source>
        <dbReference type="ARBA" id="ARBA00070152"/>
    </source>
</evidence>
<dbReference type="PROSITE" id="PS50112">
    <property type="entry name" value="PAS"/>
    <property type="match status" value="2"/>
</dbReference>
<dbReference type="PANTHER" id="PTHR43047:SF64">
    <property type="entry name" value="HISTIDINE KINASE CONTAINING CHEY-HOMOLOGOUS RECEIVER DOMAIN AND PAS DOMAIN-RELATED"/>
    <property type="match status" value="1"/>
</dbReference>
<keyword evidence="5" id="KW-0732">Signal</keyword>
<evidence type="ECO:0000256" key="2">
    <source>
        <dbReference type="ARBA" id="ARBA00012438"/>
    </source>
</evidence>
<feature type="domain" description="Histidine kinase" evidence="12">
    <location>
        <begin position="545"/>
        <end position="762"/>
    </location>
</feature>
<evidence type="ECO:0000256" key="1">
    <source>
        <dbReference type="ARBA" id="ARBA00000085"/>
    </source>
</evidence>
<feature type="modified residue" description="4-aspartylphosphate" evidence="11">
    <location>
        <position position="58"/>
    </location>
</feature>
<dbReference type="InterPro" id="IPR004358">
    <property type="entry name" value="Sig_transdc_His_kin-like_C"/>
</dbReference>
<dbReference type="SUPFAM" id="SSF55874">
    <property type="entry name" value="ATPase domain of HSP90 chaperone/DNA topoisomerase II/histidine kinase"/>
    <property type="match status" value="1"/>
</dbReference>
<dbReference type="GO" id="GO:0009927">
    <property type="term" value="F:histidine phosphotransfer kinase activity"/>
    <property type="evidence" value="ECO:0007669"/>
    <property type="project" value="TreeGrafter"/>
</dbReference>
<dbReference type="SUPFAM" id="SSF47384">
    <property type="entry name" value="Homodimeric domain of signal transducing histidine kinase"/>
    <property type="match status" value="1"/>
</dbReference>
<dbReference type="Gene3D" id="1.10.287.130">
    <property type="match status" value="1"/>
</dbReference>
<dbReference type="NCBIfam" id="TIGR00229">
    <property type="entry name" value="sensory_box"/>
    <property type="match status" value="3"/>
</dbReference>
<evidence type="ECO:0000256" key="4">
    <source>
        <dbReference type="ARBA" id="ARBA00022679"/>
    </source>
</evidence>
<protein>
    <recommendedName>
        <fullName evidence="10">Virulence sensor protein BvgS</fullName>
        <ecNumber evidence="2">2.7.13.3</ecNumber>
    </recommendedName>
</protein>
<gene>
    <name evidence="16" type="ORF">E1N52_02345</name>
</gene>
<name>A0A4R5LKE9_9BURK</name>
<evidence type="ECO:0000256" key="6">
    <source>
        <dbReference type="ARBA" id="ARBA00022777"/>
    </source>
</evidence>
<dbReference type="PROSITE" id="PS50109">
    <property type="entry name" value="HIS_KIN"/>
    <property type="match status" value="1"/>
</dbReference>
<dbReference type="InterPro" id="IPR036890">
    <property type="entry name" value="HATPase_C_sf"/>
</dbReference>
<accession>A0A4R5LKE9</accession>
<dbReference type="PROSITE" id="PS50110">
    <property type="entry name" value="RESPONSE_REGULATORY"/>
    <property type="match status" value="2"/>
</dbReference>
<proteinExistence type="predicted"/>
<keyword evidence="7" id="KW-0902">Two-component regulatory system</keyword>
<dbReference type="SMART" id="SM00388">
    <property type="entry name" value="HisKA"/>
    <property type="match status" value="1"/>
</dbReference>
<dbReference type="EMBL" id="SMOD01000002">
    <property type="protein sequence ID" value="TDG10218.1"/>
    <property type="molecule type" value="Genomic_DNA"/>
</dbReference>
<dbReference type="PROSITE" id="PS50113">
    <property type="entry name" value="PAC"/>
    <property type="match status" value="3"/>
</dbReference>
<feature type="domain" description="PAC" evidence="15">
    <location>
        <begin position="348"/>
        <end position="400"/>
    </location>
</feature>
<dbReference type="SMART" id="SM00448">
    <property type="entry name" value="REC"/>
    <property type="match status" value="2"/>
</dbReference>
<comment type="function">
    <text evidence="9">Member of the two-component regulatory system BvgS/BvgA. Phosphorylates BvgA via a four-step phosphorelay in response to environmental signals.</text>
</comment>
<evidence type="ECO:0000259" key="15">
    <source>
        <dbReference type="PROSITE" id="PS50113"/>
    </source>
</evidence>
<dbReference type="GO" id="GO:0005886">
    <property type="term" value="C:plasma membrane"/>
    <property type="evidence" value="ECO:0007669"/>
    <property type="project" value="TreeGrafter"/>
</dbReference>
<comment type="catalytic activity">
    <reaction evidence="1">
        <text>ATP + protein L-histidine = ADP + protein N-phospho-L-histidine.</text>
        <dbReference type="EC" id="2.7.13.3"/>
    </reaction>
</comment>
<comment type="caution">
    <text evidence="16">The sequence shown here is derived from an EMBL/GenBank/DDBJ whole genome shotgun (WGS) entry which is preliminary data.</text>
</comment>
<feature type="domain" description="Response regulatory" evidence="13">
    <location>
        <begin position="785"/>
        <end position="901"/>
    </location>
</feature>
<dbReference type="SMART" id="SM00387">
    <property type="entry name" value="HATPase_c"/>
    <property type="match status" value="1"/>
</dbReference>
<dbReference type="InterPro" id="IPR003594">
    <property type="entry name" value="HATPase_dom"/>
</dbReference>
<feature type="domain" description="PAC" evidence="15">
    <location>
        <begin position="475"/>
        <end position="527"/>
    </location>
</feature>
<dbReference type="Pfam" id="PF00512">
    <property type="entry name" value="HisKA"/>
    <property type="match status" value="1"/>
</dbReference>
<dbReference type="Gene3D" id="3.40.50.2300">
    <property type="match status" value="2"/>
</dbReference>
<dbReference type="InterPro" id="IPR011006">
    <property type="entry name" value="CheY-like_superfamily"/>
</dbReference>
<dbReference type="SUPFAM" id="SSF52172">
    <property type="entry name" value="CheY-like"/>
    <property type="match status" value="2"/>
</dbReference>
<feature type="domain" description="PAC" evidence="15">
    <location>
        <begin position="213"/>
        <end position="265"/>
    </location>
</feature>
<sequence>MTARILIVEDDRIVARDIAQQLSRSGYRVVGSAVSGEEAVALVSQAQNGLMPELVLMDVRLEGKLDGIDAARRIRELCDVPIVFLTAYADDETVQRATQAEPFGYVLKPFDDIQLRTVVEMALYKYRAERRLRESEQRYAVTLSSIGDGVIATDAAGLVTFVNPAGEALIGWRRDEAAGRSLAGVFRLLDELTRAPIADPMAAVLRNDRESGLPARAILLTPSGSEIPVESTGTPMTDERGETIGVVIVFRDVTQKRRAEEAEILRETNARLEMAMYGSNVGVWEIDMPEGDYKRGFARFSNIYEWLGFGTPQARLDYEAYMGVLHPDHRASTDRAMETFLADSHGIFEIENRLRHRDGTDRWVLVRGTARHDASGKPVRFVGSIVDITQLKQTEQALRASEARFRGTFENAAVGVAHCDLDGRFLRVNQRACEIVGRERDALQHMRLHALVHAAYREASEEKFRLLTAGKIAHYSEEVPLVNAEDALNWVSLSLALQHGTSSEPSHVIAIIQDISARKALEETVRVAKEAAESANRAKDQFLANISHELRTPLNGILGYAQMLLRDSGLDARQQAGVGVIEQSGHHLLTLINDILDFTRLGAGKLELQVTEVSLGAFLETIAEIVGVRAQQKNLVLNYVPALDLPAVVCVDERRLRQVLLNLLANAVKFTDRGEIRLSVRPGEAGRLRFDVHDTGVGISADRLEAIFQPFEQAGDHMRRTGGAGLGLAISRQLVRMMGGEIYVRSTVGEGSTFWFELAAPASTSEFDAHATNLERGTLDGTGRRILLVDDVAANRRLLADVLERTGFEVIESADGRDALEKIASNQPDLMILDTVMPVMGGIEVLRSLRRSVDFAAMPVIVVSADASEQNARANIEAGASLFLDKPIDLDLLLQSIAGLLGITLQQGASQSDKAAHPEQHGQPIVVPPQSELAQLHRYALLGSMRDIHQHADHLVALSQRYEPFAARLRQLAMTYESQALLSLIERYLNSEGKEQWEK</sequence>
<evidence type="ECO:0000256" key="8">
    <source>
        <dbReference type="ARBA" id="ARBA00023026"/>
    </source>
</evidence>